<accession>H2NUP6</accession>
<dbReference type="AlphaFoldDB" id="H2NUP6"/>
<dbReference type="SUPFAM" id="SSF47973">
    <property type="entry name" value="Ribosomal protein S7"/>
    <property type="match status" value="1"/>
</dbReference>
<dbReference type="GO" id="GO:0006412">
    <property type="term" value="P:translation"/>
    <property type="evidence" value="ECO:0007669"/>
    <property type="project" value="InterPro"/>
</dbReference>
<dbReference type="HOGENOM" id="CLU_072226_0_1_1"/>
<dbReference type="Proteomes" id="UP000001595">
    <property type="component" value="Chromosome 17"/>
</dbReference>
<dbReference type="GO" id="GO:0005763">
    <property type="term" value="C:mitochondrial small ribosomal subunit"/>
    <property type="evidence" value="ECO:0007669"/>
    <property type="project" value="UniProtKB-ARBA"/>
</dbReference>
<proteinExistence type="inferred from homology"/>
<organism evidence="11 12">
    <name type="scientific">Pongo abelii</name>
    <name type="common">Sumatran orangutan</name>
    <name type="synonym">Pongo pygmaeus abelii</name>
    <dbReference type="NCBI Taxonomy" id="9601"/>
    <lineage>
        <taxon>Eukaryota</taxon>
        <taxon>Metazoa</taxon>
        <taxon>Chordata</taxon>
        <taxon>Craniata</taxon>
        <taxon>Vertebrata</taxon>
        <taxon>Euteleostomi</taxon>
        <taxon>Mammalia</taxon>
        <taxon>Eutheria</taxon>
        <taxon>Euarchontoglires</taxon>
        <taxon>Primates</taxon>
        <taxon>Haplorrhini</taxon>
        <taxon>Catarrhini</taxon>
        <taxon>Hominidae</taxon>
        <taxon>Pongo</taxon>
    </lineage>
</organism>
<dbReference type="InterPro" id="IPR000235">
    <property type="entry name" value="Ribosomal_uS7"/>
</dbReference>
<reference evidence="11" key="3">
    <citation type="submission" date="2025-09" db="UniProtKB">
        <authorList>
            <consortium name="Ensembl"/>
        </authorList>
    </citation>
    <scope>IDENTIFICATION</scope>
</reference>
<comment type="subcellular location">
    <subcellularLocation>
        <location evidence="1">Mitochondrion</location>
    </subcellularLocation>
</comment>
<evidence type="ECO:0000256" key="4">
    <source>
        <dbReference type="ARBA" id="ARBA00022980"/>
    </source>
</evidence>
<dbReference type="FunCoup" id="H2NUP6">
    <property type="interactions" value="801"/>
</dbReference>
<keyword evidence="6" id="KW-0687">Ribonucleoprotein</keyword>
<evidence type="ECO:0000256" key="6">
    <source>
        <dbReference type="ARBA" id="ARBA00023274"/>
    </source>
</evidence>
<protein>
    <recommendedName>
        <fullName evidence="7">Small ribosomal subunit protein uS7m</fullName>
    </recommendedName>
    <alternativeName>
        <fullName evidence="8">28S ribosomal protein S7, mitochondrial</fullName>
    </alternativeName>
</protein>
<dbReference type="CDD" id="cd14870">
    <property type="entry name" value="uS7_Mitochondria_Mammalian"/>
    <property type="match status" value="1"/>
</dbReference>
<dbReference type="PANTHER" id="PTHR11205">
    <property type="entry name" value="RIBOSOMAL PROTEIN S7"/>
    <property type="match status" value="1"/>
</dbReference>
<dbReference type="FunFam" id="1.10.455.10:FF:000004">
    <property type="entry name" value="28S ribosomal protein S7, mitochondrial"/>
    <property type="match status" value="1"/>
</dbReference>
<dbReference type="InterPro" id="IPR023798">
    <property type="entry name" value="Ribosomal_uS7_dom"/>
</dbReference>
<sequence length="250" mass="29013">MGSSWPAKMAAPAVKVARGWLGLALGVRPAVLQLPGLTQVRWSRYNPEFKDPLIDKEYYRKSVEELTEEEKYDRELKKTQLIKAAPAGKTSSVFEDPVISKFTNMMMIGGNKVLARSLMTQTLEAVKRKQFEKYHAASAEEQATIERNPYTIFHQALKNCEPMIGLVPILKGGRFYQVPVPLPDRRRRFLAMKWMITECRDRKHQRTLMPEKLSHKLLEAFHNQGPVIKRKHDMHKMAEANRALAHYRWW</sequence>
<evidence type="ECO:0000256" key="5">
    <source>
        <dbReference type="ARBA" id="ARBA00023128"/>
    </source>
</evidence>
<feature type="chain" id="PRO_5003567700" description="Small ribosomal subunit protein uS7m" evidence="9">
    <location>
        <begin position="27"/>
        <end position="250"/>
    </location>
</feature>
<evidence type="ECO:0000256" key="3">
    <source>
        <dbReference type="ARBA" id="ARBA00022946"/>
    </source>
</evidence>
<feature type="domain" description="Small ribosomal subunit protein uS7" evidence="10">
    <location>
        <begin position="90"/>
        <end position="242"/>
    </location>
</feature>
<gene>
    <name evidence="11" type="primary">MRPS7</name>
</gene>
<keyword evidence="5" id="KW-0496">Mitochondrion</keyword>
<dbReference type="KEGG" id="pon:100445272"/>
<evidence type="ECO:0000259" key="10">
    <source>
        <dbReference type="Pfam" id="PF00177"/>
    </source>
</evidence>
<comment type="similarity">
    <text evidence="2">Belongs to the universal ribosomal protein uS7 family.</text>
</comment>
<dbReference type="Ensembl" id="ENSPPYT00000010068.3">
    <property type="protein sequence ID" value="ENSPPYP00000009683.2"/>
    <property type="gene ID" value="ENSPPYG00000008623.3"/>
</dbReference>
<evidence type="ECO:0000313" key="11">
    <source>
        <dbReference type="Ensembl" id="ENSPPYP00000009683.2"/>
    </source>
</evidence>
<keyword evidence="12" id="KW-1185">Reference proteome</keyword>
<keyword evidence="4" id="KW-0689">Ribosomal protein</keyword>
<dbReference type="RefSeq" id="XP_054393297.2">
    <property type="nucleotide sequence ID" value="XM_054537322.2"/>
</dbReference>
<dbReference type="GeneID" id="100445272"/>
<dbReference type="Gene3D" id="1.10.455.10">
    <property type="entry name" value="Ribosomal protein S7 domain"/>
    <property type="match status" value="1"/>
</dbReference>
<dbReference type="GeneTree" id="ENSGT00390000014620"/>
<dbReference type="InterPro" id="IPR036823">
    <property type="entry name" value="Ribosomal_uS7_dom_sf"/>
</dbReference>
<dbReference type="InParanoid" id="H2NUP6"/>
<dbReference type="Pfam" id="PF00177">
    <property type="entry name" value="Ribosomal_S7"/>
    <property type="match status" value="1"/>
</dbReference>
<evidence type="ECO:0000256" key="7">
    <source>
        <dbReference type="ARBA" id="ARBA00039306"/>
    </source>
</evidence>
<feature type="signal peptide" evidence="9">
    <location>
        <begin position="1"/>
        <end position="26"/>
    </location>
</feature>
<reference evidence="11" key="2">
    <citation type="submission" date="2025-08" db="UniProtKB">
        <authorList>
            <consortium name="Ensembl"/>
        </authorList>
    </citation>
    <scope>IDENTIFICATION</scope>
</reference>
<name>H2NUP6_PONAB</name>
<dbReference type="CTD" id="51081"/>
<evidence type="ECO:0000313" key="12">
    <source>
        <dbReference type="Proteomes" id="UP000001595"/>
    </source>
</evidence>
<evidence type="ECO:0000256" key="9">
    <source>
        <dbReference type="SAM" id="SignalP"/>
    </source>
</evidence>
<keyword evidence="9" id="KW-0732">Signal</keyword>
<dbReference type="eggNOG" id="KOG3291">
    <property type="taxonomic scope" value="Eukaryota"/>
</dbReference>
<evidence type="ECO:0000256" key="1">
    <source>
        <dbReference type="ARBA" id="ARBA00004173"/>
    </source>
</evidence>
<dbReference type="GO" id="GO:0005743">
    <property type="term" value="C:mitochondrial inner membrane"/>
    <property type="evidence" value="ECO:0007669"/>
    <property type="project" value="UniProtKB-ARBA"/>
</dbReference>
<dbReference type="OMA" id="HELHKQC"/>
<evidence type="ECO:0000256" key="2">
    <source>
        <dbReference type="ARBA" id="ARBA00007151"/>
    </source>
</evidence>
<keyword evidence="3" id="KW-0809">Transit peptide</keyword>
<dbReference type="RefSeq" id="XP_054393298.2">
    <property type="nucleotide sequence ID" value="XM_054537323.2"/>
</dbReference>
<evidence type="ECO:0000256" key="8">
    <source>
        <dbReference type="ARBA" id="ARBA00041309"/>
    </source>
</evidence>
<reference evidence="11 12" key="1">
    <citation type="submission" date="2008-02" db="EMBL/GenBank/DDBJ databases">
        <title>A 6x draft sequence assembly of the Pongo pygmaeus abelii genome.</title>
        <authorList>
            <person name="Wilson R.K."/>
            <person name="Mardis E."/>
        </authorList>
    </citation>
    <scope>NUCLEOTIDE SEQUENCE [LARGE SCALE GENOMIC DNA]</scope>
</reference>